<reference evidence="1 2" key="1">
    <citation type="submission" date="2019-06" db="EMBL/GenBank/DDBJ databases">
        <title>Sequencing the genomes of 1000 actinobacteria strains.</title>
        <authorList>
            <person name="Klenk H.-P."/>
        </authorList>
    </citation>
    <scope>NUCLEOTIDE SEQUENCE [LARGE SCALE GENOMIC DNA]</scope>
    <source>
        <strain evidence="1 2">DSM 45015</strain>
    </source>
</reference>
<organism evidence="1 2">
    <name type="scientific">Haloactinospora alba</name>
    <dbReference type="NCBI Taxonomy" id="405555"/>
    <lineage>
        <taxon>Bacteria</taxon>
        <taxon>Bacillati</taxon>
        <taxon>Actinomycetota</taxon>
        <taxon>Actinomycetes</taxon>
        <taxon>Streptosporangiales</taxon>
        <taxon>Nocardiopsidaceae</taxon>
        <taxon>Haloactinospora</taxon>
    </lineage>
</organism>
<protein>
    <submittedName>
        <fullName evidence="1">Uncharacterized protein</fullName>
    </submittedName>
</protein>
<keyword evidence="2" id="KW-1185">Reference proteome</keyword>
<dbReference type="EMBL" id="VFQC01000001">
    <property type="protein sequence ID" value="TQN33549.1"/>
    <property type="molecule type" value="Genomic_DNA"/>
</dbReference>
<comment type="caution">
    <text evidence="1">The sequence shown here is derived from an EMBL/GenBank/DDBJ whole genome shotgun (WGS) entry which is preliminary data.</text>
</comment>
<name>A0A543NNY4_9ACTN</name>
<evidence type="ECO:0000313" key="1">
    <source>
        <dbReference type="EMBL" id="TQN33549.1"/>
    </source>
</evidence>
<proteinExistence type="predicted"/>
<gene>
    <name evidence="1" type="ORF">FHX37_3574</name>
</gene>
<dbReference type="Proteomes" id="UP000317422">
    <property type="component" value="Unassembled WGS sequence"/>
</dbReference>
<dbReference type="AlphaFoldDB" id="A0A543NNY4"/>
<sequence>MRGVDTGWEPGMWVRLSGEPDGLTPWDVVTQQDDGMLRLAPRETAGDAHTVTVHPEEVERLSNGDLSYLQCRWPVGLRVRLHAAGSTVHVVTGHTPQPGTDAGEVLVRPLSGGLVRHANPRTLTDWIPTELRE</sequence>
<evidence type="ECO:0000313" key="2">
    <source>
        <dbReference type="Proteomes" id="UP000317422"/>
    </source>
</evidence>
<dbReference type="RefSeq" id="WP_141924898.1">
    <property type="nucleotide sequence ID" value="NZ_VFQC01000001.1"/>
</dbReference>
<accession>A0A543NNY4</accession>
<dbReference type="OrthoDB" id="5355744at2"/>